<dbReference type="KEGG" id="kpin:30174654"/>
<dbReference type="PANTHER" id="PTHR42718:SF1">
    <property type="entry name" value="LOW AFFINITY AMMONIUM TRANSPORTER"/>
    <property type="match status" value="1"/>
</dbReference>
<evidence type="ECO:0000256" key="4">
    <source>
        <dbReference type="ARBA" id="ARBA00023136"/>
    </source>
</evidence>
<dbReference type="InterPro" id="IPR020846">
    <property type="entry name" value="MFS_dom"/>
</dbReference>
<feature type="domain" description="Major facilitator superfamily (MFS) profile" evidence="7">
    <location>
        <begin position="147"/>
        <end position="604"/>
    </location>
</feature>
<dbReference type="EMBL" id="KV700116">
    <property type="protein sequence ID" value="OCF47389.1"/>
    <property type="molecule type" value="Genomic_DNA"/>
</dbReference>
<dbReference type="SUPFAM" id="SSF103473">
    <property type="entry name" value="MFS general substrate transporter"/>
    <property type="match status" value="1"/>
</dbReference>
<dbReference type="InterPro" id="IPR036259">
    <property type="entry name" value="MFS_trans_sf"/>
</dbReference>
<dbReference type="Proteomes" id="UP000094020">
    <property type="component" value="Chromosome 2"/>
</dbReference>
<feature type="compositionally biased region" description="Polar residues" evidence="5">
    <location>
        <begin position="92"/>
        <end position="101"/>
    </location>
</feature>
<evidence type="ECO:0000256" key="2">
    <source>
        <dbReference type="ARBA" id="ARBA00022692"/>
    </source>
</evidence>
<dbReference type="GO" id="GO:0016020">
    <property type="term" value="C:membrane"/>
    <property type="evidence" value="ECO:0007669"/>
    <property type="project" value="UniProtKB-SubCell"/>
</dbReference>
<dbReference type="Gene3D" id="1.20.1250.20">
    <property type="entry name" value="MFS general substrate transporter like domains"/>
    <property type="match status" value="2"/>
</dbReference>
<feature type="compositionally biased region" description="Basic and acidic residues" evidence="5">
    <location>
        <begin position="20"/>
        <end position="67"/>
    </location>
</feature>
<feature type="transmembrane region" description="Helical" evidence="6">
    <location>
        <begin position="141"/>
        <end position="164"/>
    </location>
</feature>
<dbReference type="RefSeq" id="XP_019008608.1">
    <property type="nucleotide sequence ID" value="XM_019157995.1"/>
</dbReference>
<comment type="subcellular location">
    <subcellularLocation>
        <location evidence="1">Membrane</location>
        <topology evidence="1">Multi-pass membrane protein</topology>
    </subcellularLocation>
</comment>
<evidence type="ECO:0000313" key="10">
    <source>
        <dbReference type="Proteomes" id="UP000094020"/>
    </source>
</evidence>
<evidence type="ECO:0000259" key="7">
    <source>
        <dbReference type="PROSITE" id="PS50850"/>
    </source>
</evidence>
<evidence type="ECO:0000313" key="9">
    <source>
        <dbReference type="EMBL" id="WWC67828.1"/>
    </source>
</evidence>
<evidence type="ECO:0000256" key="5">
    <source>
        <dbReference type="SAM" id="MobiDB-lite"/>
    </source>
</evidence>
<reference evidence="8" key="3">
    <citation type="submission" date="2016-07" db="EMBL/GenBank/DDBJ databases">
        <title>Evolution of pathogenesis and genome organization in the Tremellales.</title>
        <authorList>
            <person name="Cuomo C."/>
            <person name="Litvintseva A."/>
            <person name="Heitman J."/>
            <person name="Chen Y."/>
            <person name="Sun S."/>
            <person name="Springer D."/>
            <person name="Dromer F."/>
            <person name="Young S."/>
            <person name="Zeng Q."/>
            <person name="Chapman S."/>
            <person name="Gujja S."/>
            <person name="Saif S."/>
            <person name="Birren B."/>
        </authorList>
    </citation>
    <scope>NUCLEOTIDE SEQUENCE</scope>
    <source>
        <strain evidence="8">CBS 10737</strain>
    </source>
</reference>
<keyword evidence="3 6" id="KW-1133">Transmembrane helix</keyword>
<reference evidence="9" key="4">
    <citation type="submission" date="2024-02" db="EMBL/GenBank/DDBJ databases">
        <title>Comparative genomics of Cryptococcus and Kwoniella reveals pathogenesis evolution and contrasting modes of karyotype evolution via chromosome fusion or intercentromeric recombination.</title>
        <authorList>
            <person name="Coelho M.A."/>
            <person name="David-Palma M."/>
            <person name="Shea T."/>
            <person name="Bowers K."/>
            <person name="McGinley-Smith S."/>
            <person name="Mohammad A.W."/>
            <person name="Gnirke A."/>
            <person name="Yurkov A.M."/>
            <person name="Nowrousian M."/>
            <person name="Sun S."/>
            <person name="Cuomo C.A."/>
            <person name="Heitman J."/>
        </authorList>
    </citation>
    <scope>NUCLEOTIDE SEQUENCE</scope>
    <source>
        <strain evidence="9">CBS 10737</strain>
    </source>
</reference>
<organism evidence="8">
    <name type="scientific">Kwoniella pini CBS 10737</name>
    <dbReference type="NCBI Taxonomy" id="1296096"/>
    <lineage>
        <taxon>Eukaryota</taxon>
        <taxon>Fungi</taxon>
        <taxon>Dikarya</taxon>
        <taxon>Basidiomycota</taxon>
        <taxon>Agaricomycotina</taxon>
        <taxon>Tremellomycetes</taxon>
        <taxon>Tremellales</taxon>
        <taxon>Cryptococcaceae</taxon>
        <taxon>Kwoniella</taxon>
    </lineage>
</organism>
<feature type="transmembrane region" description="Helical" evidence="6">
    <location>
        <begin position="475"/>
        <end position="494"/>
    </location>
</feature>
<name>A0A1B9HVU9_9TREE</name>
<feature type="transmembrane region" description="Helical" evidence="6">
    <location>
        <begin position="500"/>
        <end position="525"/>
    </location>
</feature>
<dbReference type="PROSITE" id="PS50850">
    <property type="entry name" value="MFS"/>
    <property type="match status" value="1"/>
</dbReference>
<feature type="transmembrane region" description="Helical" evidence="6">
    <location>
        <begin position="580"/>
        <end position="600"/>
    </location>
</feature>
<feature type="transmembrane region" description="Helical" evidence="6">
    <location>
        <begin position="372"/>
        <end position="390"/>
    </location>
</feature>
<keyword evidence="4 6" id="KW-0472">Membrane</keyword>
<dbReference type="GO" id="GO:0022857">
    <property type="term" value="F:transmembrane transporter activity"/>
    <property type="evidence" value="ECO:0007669"/>
    <property type="project" value="InterPro"/>
</dbReference>
<reference evidence="9" key="2">
    <citation type="submission" date="2013-07" db="EMBL/GenBank/DDBJ databases">
        <authorList>
            <consortium name="The Broad Institute Genome Sequencing Platform"/>
            <person name="Cuomo C."/>
            <person name="Litvintseva A."/>
            <person name="Chen Y."/>
            <person name="Heitman J."/>
            <person name="Sun S."/>
            <person name="Springer D."/>
            <person name="Dromer F."/>
            <person name="Young S.K."/>
            <person name="Zeng Q."/>
            <person name="Gargeya S."/>
            <person name="Fitzgerald M."/>
            <person name="Abouelleil A."/>
            <person name="Alvarado L."/>
            <person name="Berlin A.M."/>
            <person name="Chapman S.B."/>
            <person name="Dewar J."/>
            <person name="Goldberg J."/>
            <person name="Griggs A."/>
            <person name="Gujja S."/>
            <person name="Hansen M."/>
            <person name="Howarth C."/>
            <person name="Imamovic A."/>
            <person name="Larimer J."/>
            <person name="McCowan C."/>
            <person name="Murphy C."/>
            <person name="Pearson M."/>
            <person name="Priest M."/>
            <person name="Roberts A."/>
            <person name="Saif S."/>
            <person name="Shea T."/>
            <person name="Sykes S."/>
            <person name="Wortman J."/>
            <person name="Nusbaum C."/>
            <person name="Birren B."/>
        </authorList>
    </citation>
    <scope>NUCLEOTIDE SEQUENCE</scope>
    <source>
        <strain evidence="9">CBS 10737</strain>
    </source>
</reference>
<dbReference type="Pfam" id="PF07690">
    <property type="entry name" value="MFS_1"/>
    <property type="match status" value="1"/>
</dbReference>
<keyword evidence="2 6" id="KW-0812">Transmembrane</keyword>
<dbReference type="OrthoDB" id="440755at2759"/>
<feature type="transmembrane region" description="Helical" evidence="6">
    <location>
        <begin position="184"/>
        <end position="201"/>
    </location>
</feature>
<feature type="transmembrane region" description="Helical" evidence="6">
    <location>
        <begin position="303"/>
        <end position="323"/>
    </location>
</feature>
<feature type="transmembrane region" description="Helical" evidence="6">
    <location>
        <begin position="537"/>
        <end position="560"/>
    </location>
</feature>
<feature type="region of interest" description="Disordered" evidence="5">
    <location>
        <begin position="1"/>
        <end position="70"/>
    </location>
</feature>
<dbReference type="FunFam" id="1.20.1250.20:FF:000506">
    <property type="entry name" value="MFS transporter, putative"/>
    <property type="match status" value="1"/>
</dbReference>
<feature type="transmembrane region" description="Helical" evidence="6">
    <location>
        <begin position="410"/>
        <end position="434"/>
    </location>
</feature>
<feature type="transmembrane region" description="Helical" evidence="6">
    <location>
        <begin position="213"/>
        <end position="231"/>
    </location>
</feature>
<dbReference type="EMBL" id="CP144520">
    <property type="protein sequence ID" value="WWC67828.1"/>
    <property type="molecule type" value="Genomic_DNA"/>
</dbReference>
<evidence type="ECO:0000313" key="8">
    <source>
        <dbReference type="EMBL" id="OCF47389.1"/>
    </source>
</evidence>
<dbReference type="PANTHER" id="PTHR42718">
    <property type="entry name" value="MAJOR FACILITATOR SUPERFAMILY MULTIDRUG TRANSPORTER MFSC"/>
    <property type="match status" value="1"/>
</dbReference>
<evidence type="ECO:0000256" key="1">
    <source>
        <dbReference type="ARBA" id="ARBA00004141"/>
    </source>
</evidence>
<dbReference type="InterPro" id="IPR011701">
    <property type="entry name" value="MFS"/>
</dbReference>
<proteinExistence type="predicted"/>
<dbReference type="CDD" id="cd17476">
    <property type="entry name" value="MFS_Amf1_MDR_like"/>
    <property type="match status" value="1"/>
</dbReference>
<feature type="transmembrane region" description="Helical" evidence="6">
    <location>
        <begin position="272"/>
        <end position="297"/>
    </location>
</feature>
<feature type="transmembrane region" description="Helical" evidence="6">
    <location>
        <begin position="343"/>
        <end position="360"/>
    </location>
</feature>
<feature type="transmembrane region" description="Helical" evidence="6">
    <location>
        <begin position="446"/>
        <end position="468"/>
    </location>
</feature>
<accession>A0A1B9HVU9</accession>
<evidence type="ECO:0000256" key="6">
    <source>
        <dbReference type="SAM" id="Phobius"/>
    </source>
</evidence>
<feature type="region of interest" description="Disordered" evidence="5">
    <location>
        <begin position="609"/>
        <end position="628"/>
    </location>
</feature>
<keyword evidence="10" id="KW-1185">Reference proteome</keyword>
<sequence length="628" mass="69255">MSFSRRVDSGETLYNGLDHQNQDKEPKEPKDRYHIEPLSDLANHFERRKDKTGEAIMEKETATRKTENALGSLEIATDPESFNSASTSSFSVPTANTTSFHSFPPEEYRNDQQVNNEFPSSKAVENQDQGQSKNYIQSRSVPFQVIFVIITCATQLLAQGQFGMVLITLNDLGLWLGTEDAGQLSWMAAGYGLTLGIFVVVSGRLGDMFGPKLIWSIGCIFGIASNVGSGFCKSPIPFDICRAIAGLGSALSLPNALAILGRTYPPGKVRNIVFAILGALAPAGFIVGGAIASIFCVLLNPKWIWWSTAIFIFIFLICGLFILPSDENISSNIIRKKIKSFDYGGTILLIFSMGLFNFVWNQSSLIGWEKQYIYILLILSILSFISFIFFEKNLGKKALIPIEVLSNQSLLVYLTLWLGWMSFGTFLLYSTFFIHNIREYHNSLLIRAQLSPLMPGGIVAALLVPFLIHRFSGNHIFLISMISFFIGNLFAALTPKDQTYWGLTFFSLIICVFGPDLSFSTGQLIVSNSVNHEFQGIAAGIVSMITNYSLSIGLGMAGTVERYIKGSGKTQNDLLKGYRAAFWLATGLSGLAIIVVALFVRTPKQTHGHEDEKIAEKQIEEGRLGNSG</sequence>
<evidence type="ECO:0000256" key="3">
    <source>
        <dbReference type="ARBA" id="ARBA00022989"/>
    </source>
</evidence>
<feature type="compositionally biased region" description="Low complexity" evidence="5">
    <location>
        <begin position="82"/>
        <end position="91"/>
    </location>
</feature>
<dbReference type="AlphaFoldDB" id="A0A1B9HVU9"/>
<protein>
    <recommendedName>
        <fullName evidence="7">Major facilitator superfamily (MFS) profile domain-containing protein</fullName>
    </recommendedName>
</protein>
<gene>
    <name evidence="8" type="ORF">I206_06285</name>
    <name evidence="9" type="ORF">I206_101745</name>
</gene>
<dbReference type="GeneID" id="30174654"/>
<reference evidence="8" key="1">
    <citation type="submission" date="2013-07" db="EMBL/GenBank/DDBJ databases">
        <title>The Genome Sequence of Cryptococcus pinus CBS10737.</title>
        <authorList>
            <consortium name="The Broad Institute Genome Sequencing Platform"/>
            <person name="Cuomo C."/>
            <person name="Litvintseva A."/>
            <person name="Chen Y."/>
            <person name="Heitman J."/>
            <person name="Sun S."/>
            <person name="Springer D."/>
            <person name="Dromer F."/>
            <person name="Young S.K."/>
            <person name="Zeng Q."/>
            <person name="Gargeya S."/>
            <person name="Fitzgerald M."/>
            <person name="Abouelleil A."/>
            <person name="Alvarado L."/>
            <person name="Berlin A.M."/>
            <person name="Chapman S.B."/>
            <person name="Dewar J."/>
            <person name="Goldberg J."/>
            <person name="Griggs A."/>
            <person name="Gujja S."/>
            <person name="Hansen M."/>
            <person name="Howarth C."/>
            <person name="Imamovic A."/>
            <person name="Larimer J."/>
            <person name="McCowan C."/>
            <person name="Murphy C."/>
            <person name="Pearson M."/>
            <person name="Priest M."/>
            <person name="Roberts A."/>
            <person name="Saif S."/>
            <person name="Shea T."/>
            <person name="Sykes S."/>
            <person name="Wortman J."/>
            <person name="Nusbaum C."/>
            <person name="Birren B."/>
        </authorList>
    </citation>
    <scope>NUCLEOTIDE SEQUENCE [LARGE SCALE GENOMIC DNA]</scope>
    <source>
        <strain evidence="8">CBS 10737</strain>
    </source>
</reference>
<feature type="region of interest" description="Disordered" evidence="5">
    <location>
        <begin position="82"/>
        <end position="112"/>
    </location>
</feature>